<keyword evidence="2" id="KW-1133">Transmembrane helix</keyword>
<dbReference type="CDD" id="cd00060">
    <property type="entry name" value="FHA"/>
    <property type="match status" value="2"/>
</dbReference>
<reference evidence="4 5" key="1">
    <citation type="submission" date="2013-05" db="EMBL/GenBank/DDBJ databases">
        <title>Genome assembly of Chondromyces apiculatus DSM 436.</title>
        <authorList>
            <person name="Sharma G."/>
            <person name="Khatri I."/>
            <person name="Kaur C."/>
            <person name="Mayilraj S."/>
            <person name="Subramanian S."/>
        </authorList>
    </citation>
    <scope>NUCLEOTIDE SEQUENCE [LARGE SCALE GENOMIC DNA]</scope>
    <source>
        <strain evidence="4 5">DSM 436</strain>
    </source>
</reference>
<dbReference type="SMART" id="SM00240">
    <property type="entry name" value="FHA"/>
    <property type="match status" value="2"/>
</dbReference>
<dbReference type="STRING" id="1192034.CAP_8873"/>
<feature type="transmembrane region" description="Helical" evidence="2">
    <location>
        <begin position="324"/>
        <end position="345"/>
    </location>
</feature>
<evidence type="ECO:0000256" key="1">
    <source>
        <dbReference type="SAM" id="MobiDB-lite"/>
    </source>
</evidence>
<accession>A0A017SWD1</accession>
<sequence>MAVTIVVLAAEAGSPDVPPGPAEALSLSLDAPRLVIGRGDGCEVRLPDPSVSARHASIRQRGAEYTLADEGSLNGTFIGRRKLPPHTPEPLRDGDRVRVGRVWLMIRIRPAIALGAPAAAARELALALVTRGLRAQGEDPTPYVQVLVGPDEGQTLLLEEAGRPYTVGRARDVDLPVTDQAAARRQLTVTRKGDQILVRNVGAAGVMALDGAPMPPAADVTWRPGQSLTFGATRLACELPAVQALAELERCPDEPLRGDEPLDPPDAPEAGPPSTDAGSAADADPHATPAPPSSAALDAPPAARLRSQGPEPAPPRAGWGFTDAAVLLLALGVLAVSIAGLSWLFGRG</sequence>
<dbReference type="eggNOG" id="COG1716">
    <property type="taxonomic scope" value="Bacteria"/>
</dbReference>
<protein>
    <submittedName>
        <fullName evidence="4">FHA domain containing protein</fullName>
    </submittedName>
</protein>
<dbReference type="Pfam" id="PF00498">
    <property type="entry name" value="FHA"/>
    <property type="match status" value="2"/>
</dbReference>
<organism evidence="4 5">
    <name type="scientific">Chondromyces apiculatus DSM 436</name>
    <dbReference type="NCBI Taxonomy" id="1192034"/>
    <lineage>
        <taxon>Bacteria</taxon>
        <taxon>Pseudomonadati</taxon>
        <taxon>Myxococcota</taxon>
        <taxon>Polyangia</taxon>
        <taxon>Polyangiales</taxon>
        <taxon>Polyangiaceae</taxon>
        <taxon>Chondromyces</taxon>
    </lineage>
</organism>
<evidence type="ECO:0000313" key="5">
    <source>
        <dbReference type="Proteomes" id="UP000019678"/>
    </source>
</evidence>
<dbReference type="InterPro" id="IPR000253">
    <property type="entry name" value="FHA_dom"/>
</dbReference>
<keyword evidence="2" id="KW-0472">Membrane</keyword>
<name>A0A017SWD1_9BACT</name>
<keyword evidence="5" id="KW-1185">Reference proteome</keyword>
<comment type="caution">
    <text evidence="4">The sequence shown here is derived from an EMBL/GenBank/DDBJ whole genome shotgun (WGS) entry which is preliminary data.</text>
</comment>
<gene>
    <name evidence="4" type="ORF">CAP_8873</name>
</gene>
<dbReference type="SUPFAM" id="SSF49879">
    <property type="entry name" value="SMAD/FHA domain"/>
    <property type="match status" value="2"/>
</dbReference>
<proteinExistence type="predicted"/>
<feature type="region of interest" description="Disordered" evidence="1">
    <location>
        <begin position="253"/>
        <end position="316"/>
    </location>
</feature>
<dbReference type="InterPro" id="IPR050923">
    <property type="entry name" value="Cell_Proc_Reg/RNA_Proc"/>
</dbReference>
<dbReference type="RefSeq" id="WP_044250222.1">
    <property type="nucleotide sequence ID" value="NZ_ASRX01000094.1"/>
</dbReference>
<evidence type="ECO:0000259" key="3">
    <source>
        <dbReference type="PROSITE" id="PS50006"/>
    </source>
</evidence>
<dbReference type="AlphaFoldDB" id="A0A017SWD1"/>
<dbReference type="PANTHER" id="PTHR23308">
    <property type="entry name" value="NUCLEAR INHIBITOR OF PROTEIN PHOSPHATASE-1"/>
    <property type="match status" value="1"/>
</dbReference>
<dbReference type="OrthoDB" id="5507243at2"/>
<dbReference type="Proteomes" id="UP000019678">
    <property type="component" value="Unassembled WGS sequence"/>
</dbReference>
<dbReference type="Gene3D" id="2.60.200.20">
    <property type="match status" value="2"/>
</dbReference>
<feature type="compositionally biased region" description="Low complexity" evidence="1">
    <location>
        <begin position="293"/>
        <end position="303"/>
    </location>
</feature>
<dbReference type="InterPro" id="IPR008984">
    <property type="entry name" value="SMAD_FHA_dom_sf"/>
</dbReference>
<evidence type="ECO:0000313" key="4">
    <source>
        <dbReference type="EMBL" id="EYF00925.1"/>
    </source>
</evidence>
<feature type="domain" description="FHA" evidence="3">
    <location>
        <begin position="34"/>
        <end position="83"/>
    </location>
</feature>
<dbReference type="PROSITE" id="PS50006">
    <property type="entry name" value="FHA_DOMAIN"/>
    <property type="match status" value="1"/>
</dbReference>
<dbReference type="EMBL" id="ASRX01000094">
    <property type="protein sequence ID" value="EYF00925.1"/>
    <property type="molecule type" value="Genomic_DNA"/>
</dbReference>
<evidence type="ECO:0000256" key="2">
    <source>
        <dbReference type="SAM" id="Phobius"/>
    </source>
</evidence>
<keyword evidence="2" id="KW-0812">Transmembrane</keyword>